<dbReference type="Proteomes" id="UP000576792">
    <property type="component" value="Unassembled WGS sequence"/>
</dbReference>
<gene>
    <name evidence="1" type="ORF">BKA07_001473</name>
    <name evidence="2" type="ORF">BKA07_002303</name>
    <name evidence="3" type="ORF">BKA07_003072</name>
</gene>
<dbReference type="EMBL" id="JAATJN010000001">
    <property type="protein sequence ID" value="NJC57268.1"/>
    <property type="molecule type" value="Genomic_DNA"/>
</dbReference>
<dbReference type="EMBL" id="JAATJN010000001">
    <property type="protein sequence ID" value="NJC58037.1"/>
    <property type="molecule type" value="Genomic_DNA"/>
</dbReference>
<reference evidence="3 4" key="1">
    <citation type="submission" date="2020-03" db="EMBL/GenBank/DDBJ databases">
        <title>Sequencing the genomes of 1000 actinobacteria strains.</title>
        <authorList>
            <person name="Klenk H.-P."/>
        </authorList>
    </citation>
    <scope>NUCLEOTIDE SEQUENCE [LARGE SCALE GENOMIC DNA]</scope>
    <source>
        <strain evidence="3 4">DSM 18964</strain>
    </source>
</reference>
<comment type="caution">
    <text evidence="3">The sequence shown here is derived from an EMBL/GenBank/DDBJ whole genome shotgun (WGS) entry which is preliminary data.</text>
</comment>
<protein>
    <submittedName>
        <fullName evidence="3">Uncharacterized protein</fullName>
    </submittedName>
</protein>
<evidence type="ECO:0000313" key="1">
    <source>
        <dbReference type="EMBL" id="NJC56438.1"/>
    </source>
</evidence>
<evidence type="ECO:0000313" key="3">
    <source>
        <dbReference type="EMBL" id="NJC58037.1"/>
    </source>
</evidence>
<evidence type="ECO:0000313" key="2">
    <source>
        <dbReference type="EMBL" id="NJC57268.1"/>
    </source>
</evidence>
<sequence length="49" mass="5991">MHVVLDRVDRVQHAWASLANAVIVLKRLLQMSWTQCRWTTRPVKRYDWR</sequence>
<dbReference type="AlphaFoldDB" id="A0A846SB94"/>
<accession>A0A846SB94</accession>
<name>A0A846SB94_9MICO</name>
<dbReference type="EMBL" id="JAATJN010000001">
    <property type="protein sequence ID" value="NJC56438.1"/>
    <property type="molecule type" value="Genomic_DNA"/>
</dbReference>
<proteinExistence type="predicted"/>
<evidence type="ECO:0000313" key="4">
    <source>
        <dbReference type="Proteomes" id="UP000576792"/>
    </source>
</evidence>
<keyword evidence="4" id="KW-1185">Reference proteome</keyword>
<organism evidence="3 4">
    <name type="scientific">Brevibacterium marinum</name>
    <dbReference type="NCBI Taxonomy" id="418643"/>
    <lineage>
        <taxon>Bacteria</taxon>
        <taxon>Bacillati</taxon>
        <taxon>Actinomycetota</taxon>
        <taxon>Actinomycetes</taxon>
        <taxon>Micrococcales</taxon>
        <taxon>Brevibacteriaceae</taxon>
        <taxon>Brevibacterium</taxon>
    </lineage>
</organism>